<protein>
    <submittedName>
        <fullName evidence="2">Conserved polyketide synthase associated protein PapA2</fullName>
    </submittedName>
</protein>
<gene>
    <name evidence="2" type="ORF">GCM10007298_43460</name>
</gene>
<dbReference type="Proteomes" id="UP000632454">
    <property type="component" value="Unassembled WGS sequence"/>
</dbReference>
<comment type="caution">
    <text evidence="2">The sequence shown here is derived from an EMBL/GenBank/DDBJ whole genome shotgun (WGS) entry which is preliminary data.</text>
</comment>
<keyword evidence="3" id="KW-1185">Reference proteome</keyword>
<name>A0ABQ1V7U7_9NOCA</name>
<dbReference type="SUPFAM" id="SSF52777">
    <property type="entry name" value="CoA-dependent acyltransferases"/>
    <property type="match status" value="2"/>
</dbReference>
<feature type="domain" description="Condensation" evidence="1">
    <location>
        <begin position="68"/>
        <end position="369"/>
    </location>
</feature>
<sequence length="487" mass="53077">MINFGLIDEWAPSAGHVTTWSASAASTATASKAPVHPAPPSHQQEEYLRAARRNEDAGFRFSRLCLISFDLEGPLDVDAMTRTINEFVGRHDTFLSWFSVEPDERIARHVVDADVVDFTPTRYGHFGDSGSIRDHVQAKTPGPFHWDCLTFGTIEREGNFTVYFAVDHLNSDGISQALACVDLIALYGSHVSGNPHGLQQAGSYVDYCRRERAGTEALTVDDPQVSQWIELLAQNGGRLPTFPLDLGVDSEGYTRSALRTVRIMDEESAQRIEDVCRGLGAGFNSAVLAVAGLAAHEFTGSDSYFGMTPKSTRTSPAEFNAVGWFTNLIPVPVDITDDSTFTSVVADTQSSYERGKALSEVSLHRIVELIPADSPVQVGKGWVVPMVSYIDVRKLPGAQMFDHINGGVFGNRGSSEEVFLWINRFPEYTVMTLMYPGTVEADESIGRYVDKILQIFSSVAATGDYAPGGEADTVPASVEDRTTLVGS</sequence>
<proteinExistence type="predicted"/>
<dbReference type="RefSeq" id="WP_188492847.1">
    <property type="nucleotide sequence ID" value="NZ_BMCS01000003.1"/>
</dbReference>
<reference evidence="3" key="1">
    <citation type="journal article" date="2019" name="Int. J. Syst. Evol. Microbiol.">
        <title>The Global Catalogue of Microorganisms (GCM) 10K type strain sequencing project: providing services to taxonomists for standard genome sequencing and annotation.</title>
        <authorList>
            <consortium name="The Broad Institute Genomics Platform"/>
            <consortium name="The Broad Institute Genome Sequencing Center for Infectious Disease"/>
            <person name="Wu L."/>
            <person name="Ma J."/>
        </authorList>
    </citation>
    <scope>NUCLEOTIDE SEQUENCE [LARGE SCALE GENOMIC DNA]</scope>
    <source>
        <strain evidence="3">CCM 7855</strain>
    </source>
</reference>
<evidence type="ECO:0000313" key="2">
    <source>
        <dbReference type="EMBL" id="GGF43073.1"/>
    </source>
</evidence>
<dbReference type="Gene3D" id="3.30.559.30">
    <property type="entry name" value="Nonribosomal peptide synthetase, condensation domain"/>
    <property type="match status" value="1"/>
</dbReference>
<accession>A0ABQ1V7U7</accession>
<dbReference type="Pfam" id="PF00668">
    <property type="entry name" value="Condensation"/>
    <property type="match status" value="1"/>
</dbReference>
<dbReference type="PANTHER" id="PTHR45527">
    <property type="entry name" value="NONRIBOSOMAL PEPTIDE SYNTHETASE"/>
    <property type="match status" value="1"/>
</dbReference>
<dbReference type="InterPro" id="IPR001242">
    <property type="entry name" value="Condensation_dom"/>
</dbReference>
<organism evidence="2 3">
    <name type="scientific">Williamsia phyllosphaerae</name>
    <dbReference type="NCBI Taxonomy" id="885042"/>
    <lineage>
        <taxon>Bacteria</taxon>
        <taxon>Bacillati</taxon>
        <taxon>Actinomycetota</taxon>
        <taxon>Actinomycetes</taxon>
        <taxon>Mycobacteriales</taxon>
        <taxon>Nocardiaceae</taxon>
        <taxon>Williamsia</taxon>
    </lineage>
</organism>
<dbReference type="PANTHER" id="PTHR45527:SF1">
    <property type="entry name" value="FATTY ACID SYNTHASE"/>
    <property type="match status" value="1"/>
</dbReference>
<evidence type="ECO:0000259" key="1">
    <source>
        <dbReference type="Pfam" id="PF00668"/>
    </source>
</evidence>
<dbReference type="InterPro" id="IPR023213">
    <property type="entry name" value="CAT-like_dom_sf"/>
</dbReference>
<dbReference type="Gene3D" id="3.30.559.10">
    <property type="entry name" value="Chloramphenicol acetyltransferase-like domain"/>
    <property type="match status" value="1"/>
</dbReference>
<dbReference type="EMBL" id="BMCS01000003">
    <property type="protein sequence ID" value="GGF43073.1"/>
    <property type="molecule type" value="Genomic_DNA"/>
</dbReference>
<evidence type="ECO:0000313" key="3">
    <source>
        <dbReference type="Proteomes" id="UP000632454"/>
    </source>
</evidence>